<keyword evidence="7" id="KW-1185">Reference proteome</keyword>
<dbReference type="SUPFAM" id="SSF55394">
    <property type="entry name" value="Bactericidal permeability-increasing protein, BPI"/>
    <property type="match status" value="2"/>
</dbReference>
<dbReference type="Proteomes" id="UP000826234">
    <property type="component" value="Unassembled WGS sequence"/>
</dbReference>
<comment type="domain">
    <text evidence="3">The N-terminal region may be exposed to the interior of the granule, whereas the C-terminal portion may be embedded in the membrane. During phagocytosis and degranulation, proteases may be released and activated and cleave BPI at the junction of the N- and C-terminal portions of the molecule, providing controlled release of the N-terminal antibacterial fragment when bacteria are ingested.</text>
</comment>
<dbReference type="PANTHER" id="PTHR10504:SF17">
    <property type="entry name" value="BPI FOLD-CONTAINING FAMILY C PROTEIN"/>
    <property type="match status" value="1"/>
</dbReference>
<dbReference type="InterPro" id="IPR032942">
    <property type="entry name" value="BPI/LBP/Plunc"/>
</dbReference>
<dbReference type="InterPro" id="IPR001124">
    <property type="entry name" value="Lipid-bd_serum_glycop_C"/>
</dbReference>
<comment type="caution">
    <text evidence="6">The sequence shown here is derived from an EMBL/GenBank/DDBJ whole genome shotgun (WGS) entry which is preliminary data.</text>
</comment>
<dbReference type="Gene3D" id="3.15.10.10">
    <property type="entry name" value="Bactericidal permeability-increasing protein, domain 1"/>
    <property type="match status" value="1"/>
</dbReference>
<evidence type="ECO:0000259" key="5">
    <source>
        <dbReference type="Pfam" id="PF02886"/>
    </source>
</evidence>
<comment type="subunit">
    <text evidence="3">Monomer. Homodimer; disulfide-linked.</text>
</comment>
<dbReference type="EMBL" id="JAIPUX010005290">
    <property type="protein sequence ID" value="KAH0616955.1"/>
    <property type="molecule type" value="Genomic_DNA"/>
</dbReference>
<feature type="domain" description="Lipid-binding serum glycoprotein C-terminal" evidence="5">
    <location>
        <begin position="99"/>
        <end position="163"/>
    </location>
</feature>
<dbReference type="InterPro" id="IPR017942">
    <property type="entry name" value="Lipid-bd_serum_glycop_N"/>
</dbReference>
<keyword evidence="2 3" id="KW-1015">Disulfide bond</keyword>
<evidence type="ECO:0000256" key="2">
    <source>
        <dbReference type="ARBA" id="ARBA00023157"/>
    </source>
</evidence>
<keyword evidence="3" id="KW-0044">Antibiotic</keyword>
<evidence type="ECO:0000313" key="6">
    <source>
        <dbReference type="EMBL" id="KAH0616955.1"/>
    </source>
</evidence>
<evidence type="ECO:0000259" key="4">
    <source>
        <dbReference type="Pfam" id="PF01273"/>
    </source>
</evidence>
<dbReference type="Pfam" id="PF02886">
    <property type="entry name" value="LBP_BPI_CETP_C"/>
    <property type="match status" value="1"/>
</dbReference>
<keyword evidence="3" id="KW-0732">Signal</keyword>
<comment type="function">
    <text evidence="3">The cytotoxic action of BPI is limited to many species of Gram-negative bacteria; this specificity may be explained by a strong affinity of the very basic N-terminal half for the negatively charged lipopolysaccharides that are unique to the Gram-negative bacterial outer envelope.</text>
</comment>
<reference evidence="6 7" key="1">
    <citation type="journal article" date="2022" name="Gigascience">
        <title>A chromosome-level genome assembly and annotation of the desert horned lizard, Phrynosoma platyrhinos, provides insight into chromosomal rearrangements among reptiles.</title>
        <authorList>
            <person name="Koochekian N."/>
            <person name="Ascanio A."/>
            <person name="Farleigh K."/>
            <person name="Card D.C."/>
            <person name="Schield D.R."/>
            <person name="Castoe T.A."/>
            <person name="Jezkova T."/>
        </authorList>
    </citation>
    <scope>NUCLEOTIDE SEQUENCE [LARGE SCALE GENOMIC DNA]</scope>
    <source>
        <strain evidence="6">NK-2021</strain>
    </source>
</reference>
<dbReference type="Pfam" id="PF01273">
    <property type="entry name" value="LBP_BPI_CETP"/>
    <property type="match status" value="1"/>
</dbReference>
<gene>
    <name evidence="6" type="ORF">JD844_028466</name>
</gene>
<keyword evidence="3" id="KW-0391">Immunity</keyword>
<sequence>MSQNNRGYLLMHLPDCRMNIGDIKVQLSGRKSWYYDLFFQYLEKTIQGRLQNRVCLNIRFRIQKMAAAVKKLQATSQIDSFAQIDYSLMKPPEVFRSYIELDFKASVYPIKNRTEPLFMTVPFSLPDNNDNMMYFGISEYLLNSLSLTYYTIGASKISFSEEVAQHYTESHPVRMNVVVTAAPSVWLQNNSLTVKIPCFVEVSALLLNQTMQTIFAVNIVSILKNFLSCFLHETVILPINDVLKRGFHLPNVARIAFLGPAIKLNQVKLVFLHKGHILITTDVSYKY</sequence>
<keyword evidence="3" id="KW-0929">Antimicrobial</keyword>
<organism evidence="6 7">
    <name type="scientific">Phrynosoma platyrhinos</name>
    <name type="common">Desert horned lizard</name>
    <dbReference type="NCBI Taxonomy" id="52577"/>
    <lineage>
        <taxon>Eukaryota</taxon>
        <taxon>Metazoa</taxon>
        <taxon>Chordata</taxon>
        <taxon>Craniata</taxon>
        <taxon>Vertebrata</taxon>
        <taxon>Euteleostomi</taxon>
        <taxon>Lepidosauria</taxon>
        <taxon>Squamata</taxon>
        <taxon>Bifurcata</taxon>
        <taxon>Unidentata</taxon>
        <taxon>Episquamata</taxon>
        <taxon>Toxicofera</taxon>
        <taxon>Iguania</taxon>
        <taxon>Phrynosomatidae</taxon>
        <taxon>Phrynosomatinae</taxon>
        <taxon>Phrynosoma</taxon>
    </lineage>
</organism>
<proteinExistence type="inferred from homology"/>
<keyword evidence="3" id="KW-0964">Secreted</keyword>
<evidence type="ECO:0000256" key="3">
    <source>
        <dbReference type="RuleBase" id="RU369039"/>
    </source>
</evidence>
<protein>
    <recommendedName>
        <fullName evidence="3">Bactericidal permeability-increasing protein</fullName>
        <shortName evidence="3">BPI</shortName>
    </recommendedName>
</protein>
<dbReference type="InterPro" id="IPR017943">
    <property type="entry name" value="Bactericidal_perm-incr_a/b_dom"/>
</dbReference>
<comment type="similarity">
    <text evidence="1">Belongs to the BPI/LBP/Plunc superfamily. BPI/LBP family.</text>
</comment>
<name>A0ABQ7SHZ7_PHRPL</name>
<keyword evidence="3" id="KW-0399">Innate immunity</keyword>
<keyword evidence="3" id="KW-0325">Glycoprotein</keyword>
<dbReference type="Gene3D" id="3.15.20.10">
    <property type="entry name" value="Bactericidal permeability-increasing protein, domain 2"/>
    <property type="match status" value="1"/>
</dbReference>
<comment type="subcellular location">
    <subcellularLocation>
        <location evidence="3">Secreted</location>
    </subcellularLocation>
</comment>
<evidence type="ECO:0000313" key="7">
    <source>
        <dbReference type="Proteomes" id="UP000826234"/>
    </source>
</evidence>
<dbReference type="PANTHER" id="PTHR10504">
    <property type="entry name" value="BACTERICIDAL PERMEABILITY-INCREASING BPI PROTEIN-RELATED"/>
    <property type="match status" value="1"/>
</dbReference>
<accession>A0ABQ7SHZ7</accession>
<comment type="domain">
    <text evidence="3">The N- and C-terminal barrels adopt an identical fold despite having only 13% of conserved residues.</text>
</comment>
<evidence type="ECO:0000256" key="1">
    <source>
        <dbReference type="ARBA" id="ARBA00007292"/>
    </source>
</evidence>
<feature type="domain" description="Lipid-binding serum glycoprotein N-terminal" evidence="4">
    <location>
        <begin position="2"/>
        <end position="63"/>
    </location>
</feature>